<dbReference type="PANTHER" id="PTHR34719:SF2">
    <property type="entry name" value="NICKEL-RESPONSIVE REGULATOR"/>
    <property type="match status" value="1"/>
</dbReference>
<feature type="domain" description="Ribbon-helix-helix protein CopG" evidence="9">
    <location>
        <begin position="3"/>
        <end position="40"/>
    </location>
</feature>
<gene>
    <name evidence="11" type="ORF">CKO42_13680</name>
</gene>
<evidence type="ECO:0000256" key="5">
    <source>
        <dbReference type="ARBA" id="ARBA00023125"/>
    </source>
</evidence>
<dbReference type="GO" id="GO:0010045">
    <property type="term" value="P:response to nickel cation"/>
    <property type="evidence" value="ECO:0007669"/>
    <property type="project" value="InterPro"/>
</dbReference>
<evidence type="ECO:0000259" key="10">
    <source>
        <dbReference type="Pfam" id="PF08753"/>
    </source>
</evidence>
<dbReference type="HAMAP" id="MF_00476">
    <property type="entry name" value="NikR"/>
    <property type="match status" value="1"/>
</dbReference>
<dbReference type="SUPFAM" id="SSF47598">
    <property type="entry name" value="Ribbon-helix-helix"/>
    <property type="match status" value="1"/>
</dbReference>
<evidence type="ECO:0000256" key="2">
    <source>
        <dbReference type="ARBA" id="ARBA00022596"/>
    </source>
</evidence>
<dbReference type="InterPro" id="IPR002145">
    <property type="entry name" value="CopG"/>
</dbReference>
<dbReference type="PANTHER" id="PTHR34719">
    <property type="entry name" value="NICKEL-RESPONSIVE REGULATOR"/>
    <property type="match status" value="1"/>
</dbReference>
<keyword evidence="6 7" id="KW-0804">Transcription</keyword>
<dbReference type="InterPro" id="IPR014864">
    <property type="entry name" value="TF_NikR_Ni-bd_C"/>
</dbReference>
<dbReference type="InterPro" id="IPR027271">
    <property type="entry name" value="Acetolactate_synth/TF_NikR_C"/>
</dbReference>
<dbReference type="NCBIfam" id="NF003381">
    <property type="entry name" value="PRK04460.1"/>
    <property type="match status" value="1"/>
</dbReference>
<keyword evidence="5 7" id="KW-0238">DNA-binding</keyword>
<protein>
    <recommendedName>
        <fullName evidence="7">Putative nickel-responsive regulator</fullName>
    </recommendedName>
</protein>
<evidence type="ECO:0000313" key="12">
    <source>
        <dbReference type="Proteomes" id="UP001138768"/>
    </source>
</evidence>
<dbReference type="InterPro" id="IPR022988">
    <property type="entry name" value="Ni_resp_reg_NikR"/>
</dbReference>
<dbReference type="InterPro" id="IPR045865">
    <property type="entry name" value="ACT-like_dom_sf"/>
</dbReference>
<accession>A0A9X1B4W1</accession>
<dbReference type="NCBIfam" id="NF002815">
    <property type="entry name" value="PRK02967.1"/>
    <property type="match status" value="1"/>
</dbReference>
<feature type="region of interest" description="Disordered" evidence="8">
    <location>
        <begin position="136"/>
        <end position="162"/>
    </location>
</feature>
<feature type="binding site" evidence="7">
    <location>
        <position position="77"/>
    </location>
    <ligand>
        <name>Ni(2+)</name>
        <dbReference type="ChEBI" id="CHEBI:49786"/>
    </ligand>
</feature>
<feature type="binding site" evidence="7">
    <location>
        <position position="90"/>
    </location>
    <ligand>
        <name>Ni(2+)</name>
        <dbReference type="ChEBI" id="CHEBI:49786"/>
    </ligand>
</feature>
<keyword evidence="2 7" id="KW-0533">Nickel</keyword>
<dbReference type="Gene3D" id="3.30.70.1150">
    <property type="entry name" value="ACT-like. Chain A, domain 2"/>
    <property type="match status" value="1"/>
</dbReference>
<organism evidence="11 12">
    <name type="scientific">Lamprobacter modestohalophilus</name>
    <dbReference type="NCBI Taxonomy" id="1064514"/>
    <lineage>
        <taxon>Bacteria</taxon>
        <taxon>Pseudomonadati</taxon>
        <taxon>Pseudomonadota</taxon>
        <taxon>Gammaproteobacteria</taxon>
        <taxon>Chromatiales</taxon>
        <taxon>Chromatiaceae</taxon>
        <taxon>Lamprobacter</taxon>
    </lineage>
</organism>
<comment type="cofactor">
    <cofactor evidence="7">
        <name>Ni(2+)</name>
        <dbReference type="ChEBI" id="CHEBI:49786"/>
    </cofactor>
    <text evidence="7">Binds 1 nickel ion per subunit.</text>
</comment>
<comment type="caution">
    <text evidence="11">The sequence shown here is derived from an EMBL/GenBank/DDBJ whole genome shotgun (WGS) entry which is preliminary data.</text>
</comment>
<dbReference type="Pfam" id="PF08753">
    <property type="entry name" value="NikR_C"/>
    <property type="match status" value="1"/>
</dbReference>
<reference evidence="11 12" key="1">
    <citation type="journal article" date="2020" name="Microorganisms">
        <title>Osmotic Adaptation and Compatible Solute Biosynthesis of Phototrophic Bacteria as Revealed from Genome Analyses.</title>
        <authorList>
            <person name="Imhoff J.F."/>
            <person name="Rahn T."/>
            <person name="Kunzel S."/>
            <person name="Keller A."/>
            <person name="Neulinger S.C."/>
        </authorList>
    </citation>
    <scope>NUCLEOTIDE SEQUENCE [LARGE SCALE GENOMIC DNA]</scope>
    <source>
        <strain evidence="11 12">DSM 25653</strain>
    </source>
</reference>
<evidence type="ECO:0000256" key="1">
    <source>
        <dbReference type="ARBA" id="ARBA00008478"/>
    </source>
</evidence>
<dbReference type="Proteomes" id="UP001138768">
    <property type="component" value="Unassembled WGS sequence"/>
</dbReference>
<feature type="binding site" evidence="7">
    <location>
        <position position="96"/>
    </location>
    <ligand>
        <name>Ni(2+)</name>
        <dbReference type="ChEBI" id="CHEBI:49786"/>
    </ligand>
</feature>
<dbReference type="EMBL" id="NRRY01000021">
    <property type="protein sequence ID" value="MBK1619469.1"/>
    <property type="molecule type" value="Genomic_DNA"/>
</dbReference>
<feature type="binding site" evidence="7">
    <location>
        <position position="88"/>
    </location>
    <ligand>
        <name>Ni(2+)</name>
        <dbReference type="ChEBI" id="CHEBI:49786"/>
    </ligand>
</feature>
<evidence type="ECO:0000259" key="9">
    <source>
        <dbReference type="Pfam" id="PF01402"/>
    </source>
</evidence>
<dbReference type="AlphaFoldDB" id="A0A9X1B4W1"/>
<dbReference type="Gene3D" id="1.10.1220.10">
    <property type="entry name" value="Met repressor-like"/>
    <property type="match status" value="1"/>
</dbReference>
<evidence type="ECO:0000256" key="3">
    <source>
        <dbReference type="ARBA" id="ARBA00022723"/>
    </source>
</evidence>
<dbReference type="InterPro" id="IPR010985">
    <property type="entry name" value="Ribbon_hlx_hlx"/>
</dbReference>
<name>A0A9X1B4W1_9GAMM</name>
<dbReference type="GO" id="GO:0016151">
    <property type="term" value="F:nickel cation binding"/>
    <property type="evidence" value="ECO:0007669"/>
    <property type="project" value="UniProtKB-UniRule"/>
</dbReference>
<dbReference type="GO" id="GO:0003677">
    <property type="term" value="F:DNA binding"/>
    <property type="evidence" value="ECO:0007669"/>
    <property type="project" value="UniProtKB-KW"/>
</dbReference>
<dbReference type="InterPro" id="IPR013321">
    <property type="entry name" value="Arc_rbn_hlx_hlx"/>
</dbReference>
<dbReference type="InterPro" id="IPR050192">
    <property type="entry name" value="CopG/NikR_regulator"/>
</dbReference>
<dbReference type="Pfam" id="PF01402">
    <property type="entry name" value="RHH_1"/>
    <property type="match status" value="1"/>
</dbReference>
<dbReference type="GO" id="GO:0003700">
    <property type="term" value="F:DNA-binding transcription factor activity"/>
    <property type="evidence" value="ECO:0007669"/>
    <property type="project" value="UniProtKB-UniRule"/>
</dbReference>
<proteinExistence type="inferred from homology"/>
<dbReference type="SUPFAM" id="SSF55021">
    <property type="entry name" value="ACT-like"/>
    <property type="match status" value="1"/>
</dbReference>
<comment type="function">
    <text evidence="7">Transcriptional regulator.</text>
</comment>
<evidence type="ECO:0000256" key="8">
    <source>
        <dbReference type="SAM" id="MobiDB-lite"/>
    </source>
</evidence>
<keyword evidence="4 7" id="KW-0805">Transcription regulation</keyword>
<feature type="domain" description="Transcription factor NikR nickel binding C-terminal" evidence="10">
    <location>
        <begin position="54"/>
        <end position="129"/>
    </location>
</feature>
<keyword evidence="3 7" id="KW-0479">Metal-binding</keyword>
<keyword evidence="12" id="KW-1185">Reference proteome</keyword>
<evidence type="ECO:0000256" key="6">
    <source>
        <dbReference type="ARBA" id="ARBA00023163"/>
    </source>
</evidence>
<evidence type="ECO:0000256" key="7">
    <source>
        <dbReference type="HAMAP-Rule" id="MF_00476"/>
    </source>
</evidence>
<evidence type="ECO:0000256" key="4">
    <source>
        <dbReference type="ARBA" id="ARBA00023015"/>
    </source>
</evidence>
<evidence type="ECO:0000313" key="11">
    <source>
        <dbReference type="EMBL" id="MBK1619469.1"/>
    </source>
</evidence>
<comment type="similarity">
    <text evidence="1 7">Belongs to the transcriptional regulatory CopG/NikR family.</text>
</comment>
<dbReference type="CDD" id="cd22231">
    <property type="entry name" value="RHH_NikR_HicB-like"/>
    <property type="match status" value="1"/>
</dbReference>
<sequence length="162" mass="18178">MQRVTITLDDALTDAFEGYMDRRGYGNRSEAIRDLIRDRLHAEQLAGQPEGDCIATLSYVYNHHERELAARLTSAHHQHHDLTVSTMHVHLSHDHCLETVILRGPSNRVQAFADAVIAQPGVHHGHLAILPVKTREEAHRHGSEDIASASDSHRHLHLEPLA</sequence>